<evidence type="ECO:0000313" key="3">
    <source>
        <dbReference type="Proteomes" id="UP000307968"/>
    </source>
</evidence>
<gene>
    <name evidence="2" type="ORF">NCTC12971_04064</name>
</gene>
<reference evidence="2 3" key="1">
    <citation type="submission" date="2019-05" db="EMBL/GenBank/DDBJ databases">
        <authorList>
            <consortium name="Pathogen Informatics"/>
        </authorList>
    </citation>
    <scope>NUCLEOTIDE SEQUENCE [LARGE SCALE GENOMIC DNA]</scope>
    <source>
        <strain evidence="2 3">NCTC12971</strain>
    </source>
</reference>
<name>A0A4U9HML2_SERRU</name>
<dbReference type="Proteomes" id="UP000307968">
    <property type="component" value="Chromosome"/>
</dbReference>
<dbReference type="AlphaFoldDB" id="A0A4U9HML2"/>
<organism evidence="2 3">
    <name type="scientific">Serratia rubidaea</name>
    <name type="common">Serratia marinorubra</name>
    <dbReference type="NCBI Taxonomy" id="61652"/>
    <lineage>
        <taxon>Bacteria</taxon>
        <taxon>Pseudomonadati</taxon>
        <taxon>Pseudomonadota</taxon>
        <taxon>Gammaproteobacteria</taxon>
        <taxon>Enterobacterales</taxon>
        <taxon>Yersiniaceae</taxon>
        <taxon>Serratia</taxon>
    </lineage>
</organism>
<feature type="signal peptide" evidence="1">
    <location>
        <begin position="1"/>
        <end position="20"/>
    </location>
</feature>
<dbReference type="EMBL" id="LR590463">
    <property type="protein sequence ID" value="VTP65417.1"/>
    <property type="molecule type" value="Genomic_DNA"/>
</dbReference>
<accession>A0A4U9HML2</accession>
<dbReference type="Pfam" id="PF10697">
    <property type="entry name" value="DUF2502"/>
    <property type="match status" value="1"/>
</dbReference>
<evidence type="ECO:0000256" key="1">
    <source>
        <dbReference type="SAM" id="SignalP"/>
    </source>
</evidence>
<proteinExistence type="predicted"/>
<protein>
    <submittedName>
        <fullName evidence="2">Protein of uncharacterized function (DUF2502)</fullName>
    </submittedName>
</protein>
<dbReference type="InterPro" id="IPR019638">
    <property type="entry name" value="DUF2502"/>
</dbReference>
<evidence type="ECO:0000313" key="2">
    <source>
        <dbReference type="EMBL" id="VTP65417.1"/>
    </source>
</evidence>
<sequence length="124" mass="14719">MKTQALLLAALLALPLASQAGIFINVAPDSAWRVGDRDHRGHYWDGHRWREARWWREHHREHRPPRHYREHFRRRTGRITGRRRGITIATTIAAVNYRRISWRNALTLLRLTGTSNSRSLSRRI</sequence>
<feature type="chain" id="PRO_5020235041" evidence="1">
    <location>
        <begin position="21"/>
        <end position="124"/>
    </location>
</feature>
<keyword evidence="1" id="KW-0732">Signal</keyword>